<accession>A0A2G4R8H5</accession>
<dbReference type="EMBL" id="PEBQ01000184">
    <property type="protein sequence ID" value="PHY92866.1"/>
    <property type="molecule type" value="Genomic_DNA"/>
</dbReference>
<evidence type="ECO:0000313" key="3">
    <source>
        <dbReference type="Proteomes" id="UP000228751"/>
    </source>
</evidence>
<dbReference type="Proteomes" id="UP000228751">
    <property type="component" value="Unassembled WGS sequence"/>
</dbReference>
<name>A0A2G4R8H5_9PROT</name>
<proteinExistence type="predicted"/>
<reference evidence="2 3" key="1">
    <citation type="submission" date="2017-10" db="EMBL/GenBank/DDBJ databases">
        <title>Genomic analysis of the genus Acetobacter.</title>
        <authorList>
            <person name="Kim K.H."/>
            <person name="Chun B.H."/>
            <person name="Son A.R."/>
            <person name="Jeon C.O."/>
        </authorList>
    </citation>
    <scope>NUCLEOTIDE SEQUENCE [LARGE SCALE GENOMIC DNA]</scope>
    <source>
        <strain evidence="2 3">LHT 2458</strain>
    </source>
</reference>
<dbReference type="AlphaFoldDB" id="A0A2G4R8H5"/>
<keyword evidence="3" id="KW-1185">Reference proteome</keyword>
<dbReference type="OrthoDB" id="7280041at2"/>
<evidence type="ECO:0000256" key="1">
    <source>
        <dbReference type="SAM" id="MobiDB-lite"/>
    </source>
</evidence>
<protein>
    <submittedName>
        <fullName evidence="2">Uncharacterized protein</fullName>
    </submittedName>
</protein>
<feature type="region of interest" description="Disordered" evidence="1">
    <location>
        <begin position="78"/>
        <end position="115"/>
    </location>
</feature>
<evidence type="ECO:0000313" key="2">
    <source>
        <dbReference type="EMBL" id="PHY92866.1"/>
    </source>
</evidence>
<organism evidence="2 3">
    <name type="scientific">Acetobacter pomorum</name>
    <dbReference type="NCBI Taxonomy" id="65959"/>
    <lineage>
        <taxon>Bacteria</taxon>
        <taxon>Pseudomonadati</taxon>
        <taxon>Pseudomonadota</taxon>
        <taxon>Alphaproteobacteria</taxon>
        <taxon>Acetobacterales</taxon>
        <taxon>Acetobacteraceae</taxon>
        <taxon>Acetobacter</taxon>
    </lineage>
</organism>
<gene>
    <name evidence="2" type="ORF">CSR02_14670</name>
</gene>
<comment type="caution">
    <text evidence="2">The sequence shown here is derived from an EMBL/GenBank/DDBJ whole genome shotgun (WGS) entry which is preliminary data.</text>
</comment>
<sequence length="115" mass="12969">MRRFNFSILLSVSLMGILTGCSPDYIGHKLTGRECNAGFVAEGEDWCAPVERTPPPQPYCTQSWNGVDCWERPDLTPNMARETYEGPRGLTQDQNAQRLNMPIDRIPPTTQYPPP</sequence>
<dbReference type="PROSITE" id="PS51257">
    <property type="entry name" value="PROKAR_LIPOPROTEIN"/>
    <property type="match status" value="1"/>
</dbReference>